<dbReference type="Gene3D" id="3.40.50.2000">
    <property type="entry name" value="Glycogen Phosphorylase B"/>
    <property type="match status" value="2"/>
</dbReference>
<name>A0A7W5GB91_9BACL</name>
<keyword evidence="3" id="KW-0808">Transferase</keyword>
<dbReference type="Pfam" id="PF00534">
    <property type="entry name" value="Glycos_transf_1"/>
    <property type="match status" value="1"/>
</dbReference>
<evidence type="ECO:0000259" key="1">
    <source>
        <dbReference type="Pfam" id="PF00534"/>
    </source>
</evidence>
<dbReference type="InterPro" id="IPR001296">
    <property type="entry name" value="Glyco_trans_1"/>
</dbReference>
<dbReference type="RefSeq" id="WP_183566985.1">
    <property type="nucleotide sequence ID" value="NZ_CBCSLB010000014.1"/>
</dbReference>
<dbReference type="PANTHER" id="PTHR45947:SF3">
    <property type="entry name" value="SULFOQUINOVOSYL TRANSFERASE SQD2"/>
    <property type="match status" value="1"/>
</dbReference>
<protein>
    <submittedName>
        <fullName evidence="3">Glycosyltransferase involved in cell wall biosynthesis</fullName>
    </submittedName>
</protein>
<feature type="domain" description="Glycosyltransferase subfamily 4-like N-terminal" evidence="2">
    <location>
        <begin position="18"/>
        <end position="164"/>
    </location>
</feature>
<evidence type="ECO:0000259" key="2">
    <source>
        <dbReference type="Pfam" id="PF13439"/>
    </source>
</evidence>
<dbReference type="PANTHER" id="PTHR45947">
    <property type="entry name" value="SULFOQUINOVOSYL TRANSFERASE SQD2"/>
    <property type="match status" value="1"/>
</dbReference>
<dbReference type="Proteomes" id="UP000518605">
    <property type="component" value="Unassembled WGS sequence"/>
</dbReference>
<evidence type="ECO:0000313" key="3">
    <source>
        <dbReference type="EMBL" id="MBB3154119.1"/>
    </source>
</evidence>
<feature type="domain" description="Glycosyl transferase family 1" evidence="1">
    <location>
        <begin position="175"/>
        <end position="294"/>
    </location>
</feature>
<dbReference type="GO" id="GO:0016757">
    <property type="term" value="F:glycosyltransferase activity"/>
    <property type="evidence" value="ECO:0007669"/>
    <property type="project" value="InterPro"/>
</dbReference>
<dbReference type="AlphaFoldDB" id="A0A7W5GB91"/>
<dbReference type="InterPro" id="IPR050194">
    <property type="entry name" value="Glycosyltransferase_grp1"/>
</dbReference>
<comment type="caution">
    <text evidence="3">The sequence shown here is derived from an EMBL/GenBank/DDBJ whole genome shotgun (WGS) entry which is preliminary data.</text>
</comment>
<reference evidence="3 4" key="1">
    <citation type="submission" date="2020-08" db="EMBL/GenBank/DDBJ databases">
        <title>Genomic Encyclopedia of Type Strains, Phase III (KMG-III): the genomes of soil and plant-associated and newly described type strains.</title>
        <authorList>
            <person name="Whitman W."/>
        </authorList>
    </citation>
    <scope>NUCLEOTIDE SEQUENCE [LARGE SCALE GENOMIC DNA]</scope>
    <source>
        <strain evidence="3 4">CECT 8234</strain>
    </source>
</reference>
<gene>
    <name evidence="3" type="ORF">FHS16_004195</name>
</gene>
<keyword evidence="4" id="KW-1185">Reference proteome</keyword>
<proteinExistence type="predicted"/>
<dbReference type="SUPFAM" id="SSF53756">
    <property type="entry name" value="UDP-Glycosyltransferase/glycogen phosphorylase"/>
    <property type="match status" value="1"/>
</dbReference>
<dbReference type="InterPro" id="IPR028098">
    <property type="entry name" value="Glyco_trans_4-like_N"/>
</dbReference>
<dbReference type="EMBL" id="JACHXW010000014">
    <property type="protein sequence ID" value="MBB3154119.1"/>
    <property type="molecule type" value="Genomic_DNA"/>
</dbReference>
<dbReference type="Pfam" id="PF13439">
    <property type="entry name" value="Glyco_transf_4"/>
    <property type="match status" value="1"/>
</dbReference>
<sequence>MESSRLSVLMALDSMDAGGTETHVLSLAKALIRMGQRVTLISADGLMRPQFEEAGCPVFLFDFEPLGISGQAQRIAGLQEVLRVREVNCVHVHQTPSGLLAAQAASELGIATVFTAHGTYYPQSSARLLMKLSQAVISVSAPVQSYTQRLGFPSTVVPNGIDLSEFYPVQNSNLRLELGISEEAVVLVYASRLAWGKGTACETLLRAMKDLHRYGWQQLELVVVGDGPKLKAIKALASFIEEESGRKFIHVLGKQAHMGKYYHAADIVVGTGRVALEAMACGKPVLAIGNHGYFGWVEPGSYEQAWAHYFGDHGSNAAYSRYLFASEIGRGCRDLAWLHSLGSEGRRWVEREFHIDSNIQQVADVYRAAIGKTQ</sequence>
<accession>A0A7W5GB91</accession>
<organism evidence="3 4">
    <name type="scientific">Paenibacillus endophyticus</name>
    <dbReference type="NCBI Taxonomy" id="1294268"/>
    <lineage>
        <taxon>Bacteria</taxon>
        <taxon>Bacillati</taxon>
        <taxon>Bacillota</taxon>
        <taxon>Bacilli</taxon>
        <taxon>Bacillales</taxon>
        <taxon>Paenibacillaceae</taxon>
        <taxon>Paenibacillus</taxon>
    </lineage>
</organism>
<evidence type="ECO:0000313" key="4">
    <source>
        <dbReference type="Proteomes" id="UP000518605"/>
    </source>
</evidence>